<gene>
    <name evidence="6" type="ORF">ERS852491_02315</name>
</gene>
<keyword evidence="3" id="KW-0813">Transport</keyword>
<comment type="subcellular location">
    <subcellularLocation>
        <location evidence="1">Cell envelope</location>
    </subcellularLocation>
</comment>
<feature type="chain" id="PRO_5008021532" evidence="5">
    <location>
        <begin position="28"/>
        <end position="492"/>
    </location>
</feature>
<dbReference type="PANTHER" id="PTHR43649">
    <property type="entry name" value="ARABINOSE-BINDING PROTEIN-RELATED"/>
    <property type="match status" value="1"/>
</dbReference>
<keyword evidence="4 5" id="KW-0732">Signal</keyword>
<dbReference type="InterPro" id="IPR006059">
    <property type="entry name" value="SBP"/>
</dbReference>
<comment type="similarity">
    <text evidence="2">Belongs to the bacterial solute-binding protein 1 family.</text>
</comment>
<evidence type="ECO:0000256" key="5">
    <source>
        <dbReference type="SAM" id="SignalP"/>
    </source>
</evidence>
<dbReference type="STRING" id="39482.ERS852491_02315"/>
<dbReference type="EMBL" id="CYZU01000020">
    <property type="protein sequence ID" value="CUO47513.1"/>
    <property type="molecule type" value="Genomic_DNA"/>
</dbReference>
<evidence type="ECO:0000256" key="1">
    <source>
        <dbReference type="ARBA" id="ARBA00004196"/>
    </source>
</evidence>
<dbReference type="Gene3D" id="3.40.190.10">
    <property type="entry name" value="Periplasmic binding protein-like II"/>
    <property type="match status" value="1"/>
</dbReference>
<dbReference type="AlphaFoldDB" id="A0A174FBG5"/>
<dbReference type="InterPro" id="IPR050490">
    <property type="entry name" value="Bact_solute-bd_prot1"/>
</dbReference>
<sequence length="492" mass="54719">MRKRVYKTAVCLFTAAILSLTAGCSSAEEKTNDNKKESLLDPKKPVSIEVWHYYNGAQQDAFNELVTEFNGSRGKELGIKVKASSLGNVADLEDNVLASIDGKVGAKEIPDIFAAYADTAYAVDQKGMAVDLMEYMTEDEISEYMDSYIDEGKFSSEDSLKIFPIAKATEVFMLNKTDWDKFADATGADLEDISTIEGITATSKEYYEWTDSLTDTPDDGKAFFGRDAMANYFIIGARELGTEIFSVKDGQPALNFDKDVVRKLWDNYYVPFINGYFASSGKFRSDDIKTGNILAFVGSSAGATFFPNQVTLDDENTYPIEMQAFECPRFKDGEKYSVQQGAGMVVMEKEDKAEIEASVEFLKWFTDTDRNIQFAVTSGYLPVKKEANDKELIKKSIDSTDSSVIQVLEASLTQIEETSLYTTRAFENGTDARNVLEYSLTDKAAADRAEVESAISAGSTREEAVSKFDTDDNFESWYEETLASLEKLVDNK</sequence>
<dbReference type="OrthoDB" id="9764785at2"/>
<protein>
    <submittedName>
        <fullName evidence="6">Maltose-binding periplasmic proteins/domains</fullName>
    </submittedName>
</protein>
<dbReference type="GO" id="GO:0030313">
    <property type="term" value="C:cell envelope"/>
    <property type="evidence" value="ECO:0007669"/>
    <property type="project" value="UniProtKB-SubCell"/>
</dbReference>
<accession>A0A174FBG5</accession>
<dbReference type="SUPFAM" id="SSF53850">
    <property type="entry name" value="Periplasmic binding protein-like II"/>
    <property type="match status" value="1"/>
</dbReference>
<dbReference type="RefSeq" id="WP_050642303.1">
    <property type="nucleotide sequence ID" value="NZ_CABKUE010000009.1"/>
</dbReference>
<evidence type="ECO:0000313" key="6">
    <source>
        <dbReference type="EMBL" id="CUO47513.1"/>
    </source>
</evidence>
<dbReference type="PANTHER" id="PTHR43649:SF31">
    <property type="entry name" value="SN-GLYCEROL-3-PHOSPHATE-BINDING PERIPLASMIC PROTEIN UGPB"/>
    <property type="match status" value="1"/>
</dbReference>
<dbReference type="Pfam" id="PF13416">
    <property type="entry name" value="SBP_bac_8"/>
    <property type="match status" value="1"/>
</dbReference>
<dbReference type="PROSITE" id="PS51257">
    <property type="entry name" value="PROKAR_LIPOPROTEIN"/>
    <property type="match status" value="1"/>
</dbReference>
<reference evidence="6 7" key="1">
    <citation type="submission" date="2015-09" db="EMBL/GenBank/DDBJ databases">
        <authorList>
            <consortium name="Pathogen Informatics"/>
        </authorList>
    </citation>
    <scope>NUCLEOTIDE SEQUENCE [LARGE SCALE GENOMIC DNA]</scope>
    <source>
        <strain evidence="6 7">2789STDY5834876</strain>
    </source>
</reference>
<feature type="signal peptide" evidence="5">
    <location>
        <begin position="1"/>
        <end position="27"/>
    </location>
</feature>
<proteinExistence type="inferred from homology"/>
<evidence type="ECO:0000256" key="3">
    <source>
        <dbReference type="ARBA" id="ARBA00022448"/>
    </source>
</evidence>
<organism evidence="6 7">
    <name type="scientific">Faecalicatena contorta</name>
    <dbReference type="NCBI Taxonomy" id="39482"/>
    <lineage>
        <taxon>Bacteria</taxon>
        <taxon>Bacillati</taxon>
        <taxon>Bacillota</taxon>
        <taxon>Clostridia</taxon>
        <taxon>Lachnospirales</taxon>
        <taxon>Lachnospiraceae</taxon>
        <taxon>Faecalicatena</taxon>
    </lineage>
</organism>
<evidence type="ECO:0000313" key="7">
    <source>
        <dbReference type="Proteomes" id="UP000095544"/>
    </source>
</evidence>
<evidence type="ECO:0000256" key="2">
    <source>
        <dbReference type="ARBA" id="ARBA00008520"/>
    </source>
</evidence>
<name>A0A174FBG5_9FIRM</name>
<evidence type="ECO:0000256" key="4">
    <source>
        <dbReference type="ARBA" id="ARBA00022729"/>
    </source>
</evidence>
<dbReference type="Proteomes" id="UP000095544">
    <property type="component" value="Unassembled WGS sequence"/>
</dbReference>